<dbReference type="CDD" id="cd00463">
    <property type="entry name" value="Ribosomal_L31e"/>
    <property type="match status" value="1"/>
</dbReference>
<dbReference type="Pfam" id="PF01198">
    <property type="entry name" value="Ribosomal_L31e"/>
    <property type="match status" value="1"/>
</dbReference>
<name>A0A4Y7SDK5_COPMI</name>
<evidence type="ECO:0000313" key="4">
    <source>
        <dbReference type="EMBL" id="TEB19755.1"/>
    </source>
</evidence>
<comment type="similarity">
    <text evidence="1">Belongs to the eukaryotic ribosomal protein eL31 family.</text>
</comment>
<organism evidence="4 5">
    <name type="scientific">Coprinellus micaceus</name>
    <name type="common">Glistening ink-cap mushroom</name>
    <name type="synonym">Coprinus micaceus</name>
    <dbReference type="NCBI Taxonomy" id="71717"/>
    <lineage>
        <taxon>Eukaryota</taxon>
        <taxon>Fungi</taxon>
        <taxon>Dikarya</taxon>
        <taxon>Basidiomycota</taxon>
        <taxon>Agaricomycotina</taxon>
        <taxon>Agaricomycetes</taxon>
        <taxon>Agaricomycetidae</taxon>
        <taxon>Agaricales</taxon>
        <taxon>Agaricineae</taxon>
        <taxon>Psathyrellaceae</taxon>
        <taxon>Coprinellus</taxon>
    </lineage>
</organism>
<keyword evidence="3" id="KW-0687">Ribonucleoprotein</keyword>
<evidence type="ECO:0000256" key="3">
    <source>
        <dbReference type="ARBA" id="ARBA00023274"/>
    </source>
</evidence>
<dbReference type="GO" id="GO:0002181">
    <property type="term" value="P:cytoplasmic translation"/>
    <property type="evidence" value="ECO:0007669"/>
    <property type="project" value="TreeGrafter"/>
</dbReference>
<dbReference type="GO" id="GO:0022625">
    <property type="term" value="C:cytosolic large ribosomal subunit"/>
    <property type="evidence" value="ECO:0007669"/>
    <property type="project" value="TreeGrafter"/>
</dbReference>
<comment type="caution">
    <text evidence="4">The sequence shown here is derived from an EMBL/GenBank/DDBJ whole genome shotgun (WGS) entry which is preliminary data.</text>
</comment>
<keyword evidence="5" id="KW-1185">Reference proteome</keyword>
<dbReference type="SUPFAM" id="SSF54575">
    <property type="entry name" value="Ribosomal protein L31e"/>
    <property type="match status" value="1"/>
</dbReference>
<dbReference type="PANTHER" id="PTHR10956:SF0">
    <property type="entry name" value="60S RIBOSOMAL PROTEIN L31"/>
    <property type="match status" value="1"/>
</dbReference>
<evidence type="ECO:0000256" key="1">
    <source>
        <dbReference type="ARBA" id="ARBA00010808"/>
    </source>
</evidence>
<dbReference type="Proteomes" id="UP000298030">
    <property type="component" value="Unassembled WGS sequence"/>
</dbReference>
<accession>A0A4Y7SDK5</accession>
<dbReference type="PANTHER" id="PTHR10956">
    <property type="entry name" value="60S RIBOSOMAL PROTEIN L31"/>
    <property type="match status" value="1"/>
</dbReference>
<dbReference type="GO" id="GO:0003735">
    <property type="term" value="F:structural constituent of ribosome"/>
    <property type="evidence" value="ECO:0007669"/>
    <property type="project" value="InterPro"/>
</dbReference>
<dbReference type="AlphaFoldDB" id="A0A4Y7SDK5"/>
<dbReference type="PROSITE" id="PS01144">
    <property type="entry name" value="RIBOSOMAL_L31E"/>
    <property type="match status" value="1"/>
</dbReference>
<dbReference type="InterPro" id="IPR023621">
    <property type="entry name" value="Ribosomal_eL31_dom_sf"/>
</dbReference>
<dbReference type="EMBL" id="QPFP01000175">
    <property type="protein sequence ID" value="TEB19755.1"/>
    <property type="molecule type" value="Genomic_DNA"/>
</dbReference>
<dbReference type="InterPro" id="IPR020052">
    <property type="entry name" value="Ribosomal_eL31_CS"/>
</dbReference>
<evidence type="ECO:0000313" key="5">
    <source>
        <dbReference type="Proteomes" id="UP000298030"/>
    </source>
</evidence>
<protein>
    <recommendedName>
        <fullName evidence="6">60S ribosomal protein L31</fullName>
    </recommendedName>
</protein>
<dbReference type="InterPro" id="IPR000054">
    <property type="entry name" value="Ribosomal_eL31"/>
</dbReference>
<gene>
    <name evidence="4" type="ORF">FA13DRAFT_1801891</name>
</gene>
<dbReference type="OrthoDB" id="9739313at2759"/>
<keyword evidence="2" id="KW-0689">Ribosomal protein</keyword>
<dbReference type="SMART" id="SM01380">
    <property type="entry name" value="Ribosomal_L31e"/>
    <property type="match status" value="1"/>
</dbReference>
<evidence type="ECO:0000256" key="2">
    <source>
        <dbReference type="ARBA" id="ARBA00022980"/>
    </source>
</evidence>
<evidence type="ECO:0008006" key="6">
    <source>
        <dbReference type="Google" id="ProtNLM"/>
    </source>
</evidence>
<dbReference type="Gene3D" id="3.10.440.10">
    <property type="match status" value="1"/>
</dbReference>
<reference evidence="4 5" key="1">
    <citation type="journal article" date="2019" name="Nat. Ecol. Evol.">
        <title>Megaphylogeny resolves global patterns of mushroom evolution.</title>
        <authorList>
            <person name="Varga T."/>
            <person name="Krizsan K."/>
            <person name="Foldi C."/>
            <person name="Dima B."/>
            <person name="Sanchez-Garcia M."/>
            <person name="Sanchez-Ramirez S."/>
            <person name="Szollosi G.J."/>
            <person name="Szarkandi J.G."/>
            <person name="Papp V."/>
            <person name="Albert L."/>
            <person name="Andreopoulos W."/>
            <person name="Angelini C."/>
            <person name="Antonin V."/>
            <person name="Barry K.W."/>
            <person name="Bougher N.L."/>
            <person name="Buchanan P."/>
            <person name="Buyck B."/>
            <person name="Bense V."/>
            <person name="Catcheside P."/>
            <person name="Chovatia M."/>
            <person name="Cooper J."/>
            <person name="Damon W."/>
            <person name="Desjardin D."/>
            <person name="Finy P."/>
            <person name="Geml J."/>
            <person name="Haridas S."/>
            <person name="Hughes K."/>
            <person name="Justo A."/>
            <person name="Karasinski D."/>
            <person name="Kautmanova I."/>
            <person name="Kiss B."/>
            <person name="Kocsube S."/>
            <person name="Kotiranta H."/>
            <person name="LaButti K.M."/>
            <person name="Lechner B.E."/>
            <person name="Liimatainen K."/>
            <person name="Lipzen A."/>
            <person name="Lukacs Z."/>
            <person name="Mihaltcheva S."/>
            <person name="Morgado L.N."/>
            <person name="Niskanen T."/>
            <person name="Noordeloos M.E."/>
            <person name="Ohm R.A."/>
            <person name="Ortiz-Santana B."/>
            <person name="Ovrebo C."/>
            <person name="Racz N."/>
            <person name="Riley R."/>
            <person name="Savchenko A."/>
            <person name="Shiryaev A."/>
            <person name="Soop K."/>
            <person name="Spirin V."/>
            <person name="Szebenyi C."/>
            <person name="Tomsovsky M."/>
            <person name="Tulloss R.E."/>
            <person name="Uehling J."/>
            <person name="Grigoriev I.V."/>
            <person name="Vagvolgyi C."/>
            <person name="Papp T."/>
            <person name="Martin F.M."/>
            <person name="Miettinen O."/>
            <person name="Hibbett D.S."/>
            <person name="Nagy L.G."/>
        </authorList>
    </citation>
    <scope>NUCLEOTIDE SEQUENCE [LARGE SCALE GENOMIC DNA]</scope>
    <source>
        <strain evidence="4 5">FP101781</strain>
    </source>
</reference>
<dbReference type="STRING" id="71717.A0A4Y7SDK5"/>
<proteinExistence type="inferred from homology"/>
<sequence>MAVVQRQCCTLSALPHHGRFINSLLLPATPTIPKSYSSRPPLKQALRNSIRVALWAGDKQCSALQDVVTRDYHIHLRKRVHGRSFKKRAPWAIKSIVDFTTKAMGATDVRIDPKLNQAVWAQGIKSVPHG</sequence>